<dbReference type="KEGG" id="psoj:PHYSODRAFT_561656"/>
<dbReference type="InterPro" id="IPR046341">
    <property type="entry name" value="SET_dom_sf"/>
</dbReference>
<feature type="compositionally biased region" description="Basic residues" evidence="1">
    <location>
        <begin position="304"/>
        <end position="325"/>
    </location>
</feature>
<dbReference type="Proteomes" id="UP000002640">
    <property type="component" value="Unassembled WGS sequence"/>
</dbReference>
<feature type="compositionally biased region" description="Acidic residues" evidence="1">
    <location>
        <begin position="284"/>
        <end position="298"/>
    </location>
</feature>
<dbReference type="GeneID" id="20663605"/>
<dbReference type="STRING" id="1094619.G4ZKK0"/>
<dbReference type="Gene3D" id="3.90.1410.10">
    <property type="entry name" value="set domain protein methyltransferase, domain 1"/>
    <property type="match status" value="1"/>
</dbReference>
<evidence type="ECO:0000259" key="2">
    <source>
        <dbReference type="PROSITE" id="PS50280"/>
    </source>
</evidence>
<dbReference type="EMBL" id="JH159155">
    <property type="protein sequence ID" value="EGZ15942.1"/>
    <property type="molecule type" value="Genomic_DNA"/>
</dbReference>
<dbReference type="InterPro" id="IPR001214">
    <property type="entry name" value="SET_dom"/>
</dbReference>
<sequence>MATKSPLLASHEANVAVAKDLIDPVSSVAAFGEDDRSIVAQCELQPGVELVTLQRGAFLNGSCWLEHYDAEDKPKLQEQIDSLQPSDTVKTTLVLLAELARGEESGFHGYIQQLPTSISLPFSWGAESREMLRHTTAHLILDDKLVLKMYADYAEPLMKEFSTIWPAEVSTLEKFQWAYSMVSSRAFKVTDGQEPTLLPVIDMANHAAENPAAHIVKTETGSFQLTTLRKVEKDESVTISYGDLSNAQLLCRYGFVLPTSVPSDSIHITSSELTNAFKACSLNSEDEEDEDENDDDADDIPHVGKGKGKGKARAKANPAKRRKLAHPQDEDNSLFFLLHGDAEREFGLGDALLSFVMASQLPAEQLYDVLAVVLQDKDKRYSDVLSTSSDNSEMIAIQQLSQHERQVCRRILLELMSLEEGSDSSDDEE</sequence>
<accession>G4ZKK0</accession>
<dbReference type="InParanoid" id="G4ZKK0"/>
<dbReference type="PROSITE" id="PS50280">
    <property type="entry name" value="SET"/>
    <property type="match status" value="1"/>
</dbReference>
<dbReference type="PANTHER" id="PTHR13271:SF34">
    <property type="entry name" value="N-LYSINE METHYLTRANSFERASE SETD6"/>
    <property type="match status" value="1"/>
</dbReference>
<evidence type="ECO:0000313" key="4">
    <source>
        <dbReference type="Proteomes" id="UP000002640"/>
    </source>
</evidence>
<dbReference type="GO" id="GO:0005634">
    <property type="term" value="C:nucleus"/>
    <property type="evidence" value="ECO:0007669"/>
    <property type="project" value="TreeGrafter"/>
</dbReference>
<dbReference type="OMA" id="NGSFWLE"/>
<dbReference type="PANTHER" id="PTHR13271">
    <property type="entry name" value="UNCHARACTERIZED PUTATIVE METHYLTRANSFERASE"/>
    <property type="match status" value="1"/>
</dbReference>
<evidence type="ECO:0000256" key="1">
    <source>
        <dbReference type="SAM" id="MobiDB-lite"/>
    </source>
</evidence>
<organism evidence="3 4">
    <name type="scientific">Phytophthora sojae (strain P6497)</name>
    <name type="common">Soybean stem and root rot agent</name>
    <name type="synonym">Phytophthora megasperma f. sp. glycines</name>
    <dbReference type="NCBI Taxonomy" id="1094619"/>
    <lineage>
        <taxon>Eukaryota</taxon>
        <taxon>Sar</taxon>
        <taxon>Stramenopiles</taxon>
        <taxon>Oomycota</taxon>
        <taxon>Peronosporomycetes</taxon>
        <taxon>Peronosporales</taxon>
        <taxon>Peronosporaceae</taxon>
        <taxon>Phytophthora</taxon>
    </lineage>
</organism>
<dbReference type="SMR" id="G4ZKK0"/>
<reference evidence="3 4" key="1">
    <citation type="journal article" date="2006" name="Science">
        <title>Phytophthora genome sequences uncover evolutionary origins and mechanisms of pathogenesis.</title>
        <authorList>
            <person name="Tyler B.M."/>
            <person name="Tripathy S."/>
            <person name="Zhang X."/>
            <person name="Dehal P."/>
            <person name="Jiang R.H."/>
            <person name="Aerts A."/>
            <person name="Arredondo F.D."/>
            <person name="Baxter L."/>
            <person name="Bensasson D."/>
            <person name="Beynon J.L."/>
            <person name="Chapman J."/>
            <person name="Damasceno C.M."/>
            <person name="Dorrance A.E."/>
            <person name="Dou D."/>
            <person name="Dickerman A.W."/>
            <person name="Dubchak I.L."/>
            <person name="Garbelotto M."/>
            <person name="Gijzen M."/>
            <person name="Gordon S.G."/>
            <person name="Govers F."/>
            <person name="Grunwald N.J."/>
            <person name="Huang W."/>
            <person name="Ivors K.L."/>
            <person name="Jones R.W."/>
            <person name="Kamoun S."/>
            <person name="Krampis K."/>
            <person name="Lamour K.H."/>
            <person name="Lee M.K."/>
            <person name="McDonald W.H."/>
            <person name="Medina M."/>
            <person name="Meijer H.J."/>
            <person name="Nordberg E.K."/>
            <person name="Maclean D.J."/>
            <person name="Ospina-Giraldo M.D."/>
            <person name="Morris P.F."/>
            <person name="Phuntumart V."/>
            <person name="Putnam N.H."/>
            <person name="Rash S."/>
            <person name="Rose J.K."/>
            <person name="Sakihama Y."/>
            <person name="Salamov A.A."/>
            <person name="Savidor A."/>
            <person name="Scheuring C.F."/>
            <person name="Smith B.M."/>
            <person name="Sobral B.W."/>
            <person name="Terry A."/>
            <person name="Torto-Alalibo T.A."/>
            <person name="Win J."/>
            <person name="Xu Z."/>
            <person name="Zhang H."/>
            <person name="Grigoriev I.V."/>
            <person name="Rokhsar D.S."/>
            <person name="Boore J.L."/>
        </authorList>
    </citation>
    <scope>NUCLEOTIDE SEQUENCE [LARGE SCALE GENOMIC DNA]</scope>
    <source>
        <strain evidence="3 4">P6497</strain>
    </source>
</reference>
<gene>
    <name evidence="3" type="ORF">PHYSODRAFT_561656</name>
</gene>
<evidence type="ECO:0000313" key="3">
    <source>
        <dbReference type="EMBL" id="EGZ15942.1"/>
    </source>
</evidence>
<dbReference type="CDD" id="cd10527">
    <property type="entry name" value="SET_LSMT"/>
    <property type="match status" value="1"/>
</dbReference>
<feature type="region of interest" description="Disordered" evidence="1">
    <location>
        <begin position="282"/>
        <end position="326"/>
    </location>
</feature>
<dbReference type="RefSeq" id="XP_009529691.1">
    <property type="nucleotide sequence ID" value="XM_009531396.1"/>
</dbReference>
<name>G4ZKK0_PHYSP</name>
<keyword evidence="4" id="KW-1185">Reference proteome</keyword>
<dbReference type="AlphaFoldDB" id="G4ZKK0"/>
<feature type="domain" description="SET" evidence="2">
    <location>
        <begin position="13"/>
        <end position="242"/>
    </location>
</feature>
<dbReference type="SUPFAM" id="SSF82199">
    <property type="entry name" value="SET domain"/>
    <property type="match status" value="1"/>
</dbReference>
<proteinExistence type="predicted"/>
<dbReference type="GO" id="GO:0016279">
    <property type="term" value="F:protein-lysine N-methyltransferase activity"/>
    <property type="evidence" value="ECO:0007669"/>
    <property type="project" value="TreeGrafter"/>
</dbReference>
<dbReference type="InterPro" id="IPR050600">
    <property type="entry name" value="SETD3_SETD6_MTase"/>
</dbReference>
<protein>
    <recommendedName>
        <fullName evidence="2">SET domain-containing protein</fullName>
    </recommendedName>
</protein>